<evidence type="ECO:0008006" key="13">
    <source>
        <dbReference type="Google" id="ProtNLM"/>
    </source>
</evidence>
<feature type="region of interest" description="Disordered" evidence="6">
    <location>
        <begin position="76"/>
        <end position="112"/>
    </location>
</feature>
<dbReference type="PROSITE" id="PS51640">
    <property type="entry name" value="MRG"/>
    <property type="match status" value="1"/>
</dbReference>
<dbReference type="PANTHER" id="PTHR10880">
    <property type="entry name" value="MORTALITY FACTOR 4-LIKE PROTEIN"/>
    <property type="match status" value="1"/>
</dbReference>
<dbReference type="Gene3D" id="2.30.30.140">
    <property type="match status" value="1"/>
</dbReference>
<evidence type="ECO:0000256" key="4">
    <source>
        <dbReference type="ARBA" id="ARBA00023163"/>
    </source>
</evidence>
<dbReference type="Proteomes" id="UP000827892">
    <property type="component" value="Chromosome V"/>
</dbReference>
<keyword evidence="3" id="KW-0805">Transcription regulation</keyword>
<evidence type="ECO:0000256" key="6">
    <source>
        <dbReference type="SAM" id="MobiDB-lite"/>
    </source>
</evidence>
<gene>
    <name evidence="9" type="ORF">L3Y34_007952</name>
    <name evidence="10" type="ORF">L5515_007801</name>
</gene>
<dbReference type="InterPro" id="IPR026541">
    <property type="entry name" value="MRG_dom"/>
</dbReference>
<dbReference type="Gene3D" id="1.10.274.30">
    <property type="entry name" value="MRG domain"/>
    <property type="match status" value="1"/>
</dbReference>
<accession>A0AAE9EZF2</accession>
<dbReference type="Pfam" id="PF05712">
    <property type="entry name" value="MRG"/>
    <property type="match status" value="1"/>
</dbReference>
<dbReference type="EMBL" id="CP090895">
    <property type="protein sequence ID" value="ULT89136.1"/>
    <property type="molecule type" value="Genomic_DNA"/>
</dbReference>
<dbReference type="FunFam" id="2.30.30.140:FF:000140">
    <property type="entry name" value="MRG (Mortality factor-Related Gene) related"/>
    <property type="match status" value="1"/>
</dbReference>
<dbReference type="PANTHER" id="PTHR10880:SF48">
    <property type="entry name" value="MORTALITY FACTOR 4 LIKE 2"/>
    <property type="match status" value="1"/>
</dbReference>
<feature type="compositionally biased region" description="Low complexity" evidence="6">
    <location>
        <begin position="83"/>
        <end position="92"/>
    </location>
</feature>
<dbReference type="GO" id="GO:0006325">
    <property type="term" value="P:chromatin organization"/>
    <property type="evidence" value="ECO:0007669"/>
    <property type="project" value="UniProtKB-KW"/>
</dbReference>
<keyword evidence="5" id="KW-0539">Nucleus</keyword>
<dbReference type="InterPro" id="IPR025995">
    <property type="entry name" value="Tudor-knot"/>
</dbReference>
<evidence type="ECO:0000256" key="5">
    <source>
        <dbReference type="ARBA" id="ARBA00023242"/>
    </source>
</evidence>
<evidence type="ECO:0000313" key="11">
    <source>
        <dbReference type="Proteomes" id="UP000827892"/>
    </source>
</evidence>
<keyword evidence="2" id="KW-0156">Chromatin regulator</keyword>
<dbReference type="EMBL" id="CP092624">
    <property type="protein sequence ID" value="UMM34967.1"/>
    <property type="molecule type" value="Genomic_DNA"/>
</dbReference>
<dbReference type="OMA" id="CVKLAIK"/>
<evidence type="ECO:0000256" key="2">
    <source>
        <dbReference type="ARBA" id="ARBA00022853"/>
    </source>
</evidence>
<evidence type="ECO:0000259" key="8">
    <source>
        <dbReference type="Pfam" id="PF11717"/>
    </source>
</evidence>
<evidence type="ECO:0000256" key="3">
    <source>
        <dbReference type="ARBA" id="ARBA00023015"/>
    </source>
</evidence>
<keyword evidence="12" id="KW-1185">Reference proteome</keyword>
<keyword evidence="4" id="KW-0804">Transcription</keyword>
<dbReference type="FunFam" id="1.10.274.30:FF:000008">
    <property type="entry name" value="MRG (Mortality factor-Related Gene) related"/>
    <property type="match status" value="1"/>
</dbReference>
<dbReference type="Pfam" id="PF11717">
    <property type="entry name" value="Tudor-knot"/>
    <property type="match status" value="1"/>
</dbReference>
<sequence length="313" mass="35036">MEVALFEVGDICVCLYQGKTPYEAKVIEIKKIQGVQNYIVHYKNWNSRYDEKIPFGQEEGKIFKCTMEEFTEKYGGKIPGLHSGPADEASGAGPSGSGPDGKSPDGTLNKLKTPTITSTKELFTKELIKILVDDHEKVCHGFITTVPAQVPLDQIIEEYIEAVGGQKQESAGQPEKSEAKLIKVDTAHGIAKFFNAVFGHQLLYSEERLQYNDLARQKAVEKGVKIENIASVPAELFRPSEVYGIIHLLRMLSKLPELTRLIKWNEHLLNLFMSEVRDFLEFLDKNSSKYHSGEGCYETEGGEHRRAVAASLK</sequence>
<dbReference type="SUPFAM" id="SSF54160">
    <property type="entry name" value="Chromo domain-like"/>
    <property type="match status" value="1"/>
</dbReference>
<dbReference type="InterPro" id="IPR016197">
    <property type="entry name" value="Chromo-like_dom_sf"/>
</dbReference>
<dbReference type="InterPro" id="IPR008676">
    <property type="entry name" value="MRG"/>
</dbReference>
<dbReference type="InterPro" id="IPR038217">
    <property type="entry name" value="MRG_C_sf"/>
</dbReference>
<evidence type="ECO:0000259" key="7">
    <source>
        <dbReference type="Pfam" id="PF05712"/>
    </source>
</evidence>
<feature type="domain" description="MRG" evidence="7">
    <location>
        <begin position="123"/>
        <end position="298"/>
    </location>
</feature>
<dbReference type="Proteomes" id="UP000829354">
    <property type="component" value="Chromosome V"/>
</dbReference>
<dbReference type="GO" id="GO:0005634">
    <property type="term" value="C:nucleus"/>
    <property type="evidence" value="ECO:0007669"/>
    <property type="project" value="UniProtKB-SubCell"/>
</dbReference>
<dbReference type="GO" id="GO:0006355">
    <property type="term" value="P:regulation of DNA-templated transcription"/>
    <property type="evidence" value="ECO:0007669"/>
    <property type="project" value="InterPro"/>
</dbReference>
<feature type="domain" description="Tudor-knot" evidence="8">
    <location>
        <begin position="7"/>
        <end position="54"/>
    </location>
</feature>
<comment type="subcellular location">
    <subcellularLocation>
        <location evidence="1">Nucleus</location>
    </subcellularLocation>
</comment>
<dbReference type="AlphaFoldDB" id="A0AAE9EZF2"/>
<organism evidence="10 12">
    <name type="scientific">Caenorhabditis briggsae</name>
    <dbReference type="NCBI Taxonomy" id="6238"/>
    <lineage>
        <taxon>Eukaryota</taxon>
        <taxon>Metazoa</taxon>
        <taxon>Ecdysozoa</taxon>
        <taxon>Nematoda</taxon>
        <taxon>Chromadorea</taxon>
        <taxon>Rhabditida</taxon>
        <taxon>Rhabditina</taxon>
        <taxon>Rhabditomorpha</taxon>
        <taxon>Rhabditoidea</taxon>
        <taxon>Rhabditidae</taxon>
        <taxon>Peloderinae</taxon>
        <taxon>Caenorhabditis</taxon>
    </lineage>
</organism>
<name>A0AAE9EZF2_CAEBR</name>
<dbReference type="KEGG" id="cbr:CBG_23216"/>
<reference evidence="10 12" key="2">
    <citation type="submission" date="2022-04" db="EMBL/GenBank/DDBJ databases">
        <title>Chromosome-level reference genomes for two strains of Caenorhabditis briggsae: an improved platform for comparative genomics.</title>
        <authorList>
            <person name="Stevens L."/>
            <person name="Andersen E."/>
        </authorList>
    </citation>
    <scope>NUCLEOTIDE SEQUENCE [LARGE SCALE GENOMIC DNA]</scope>
    <source>
        <strain evidence="10">VX34</strain>
        <tissue evidence="10">Whole-organism</tissue>
    </source>
</reference>
<protein>
    <recommendedName>
        <fullName evidence="13">MRG domain-containing protein</fullName>
    </recommendedName>
</protein>
<evidence type="ECO:0000313" key="10">
    <source>
        <dbReference type="EMBL" id="UMM34967.1"/>
    </source>
</evidence>
<reference evidence="9 11" key="1">
    <citation type="submission" date="2022-02" db="EMBL/GenBank/DDBJ databases">
        <title>Chromosome-level reference genomes for two strains of Caenorhabditis briggsae: an improved platform for comparative genomics.</title>
        <authorList>
            <person name="Stevens L."/>
            <person name="Andersen E.C."/>
        </authorList>
    </citation>
    <scope>NUCLEOTIDE SEQUENCE [LARGE SCALE GENOMIC DNA]</scope>
    <source>
        <strain evidence="9">QX1410_ONT</strain>
        <tissue evidence="9">Whole-organism</tissue>
    </source>
</reference>
<proteinExistence type="predicted"/>
<evidence type="ECO:0000313" key="9">
    <source>
        <dbReference type="EMBL" id="ULT89136.1"/>
    </source>
</evidence>
<evidence type="ECO:0000256" key="1">
    <source>
        <dbReference type="ARBA" id="ARBA00004123"/>
    </source>
</evidence>
<evidence type="ECO:0000313" key="12">
    <source>
        <dbReference type="Proteomes" id="UP000829354"/>
    </source>
</evidence>